<dbReference type="AlphaFoldDB" id="A0AAD6QTJ0"/>
<organism evidence="4 5">
    <name type="scientific">Populus alba x Populus x berolinensis</name>
    <dbReference type="NCBI Taxonomy" id="444605"/>
    <lineage>
        <taxon>Eukaryota</taxon>
        <taxon>Viridiplantae</taxon>
        <taxon>Streptophyta</taxon>
        <taxon>Embryophyta</taxon>
        <taxon>Tracheophyta</taxon>
        <taxon>Spermatophyta</taxon>
        <taxon>Magnoliopsida</taxon>
        <taxon>eudicotyledons</taxon>
        <taxon>Gunneridae</taxon>
        <taxon>Pentapetalae</taxon>
        <taxon>rosids</taxon>
        <taxon>fabids</taxon>
        <taxon>Malpighiales</taxon>
        <taxon>Salicaceae</taxon>
        <taxon>Saliceae</taxon>
        <taxon>Populus</taxon>
    </lineage>
</organism>
<dbReference type="EMBL" id="JAQIZT010000005">
    <property type="protein sequence ID" value="KAJ6996172.1"/>
    <property type="molecule type" value="Genomic_DNA"/>
</dbReference>
<keyword evidence="5" id="KW-1185">Reference proteome</keyword>
<feature type="repeat" description="PPR" evidence="3">
    <location>
        <begin position="29"/>
        <end position="63"/>
    </location>
</feature>
<evidence type="ECO:0000313" key="5">
    <source>
        <dbReference type="Proteomes" id="UP001164929"/>
    </source>
</evidence>
<dbReference type="Pfam" id="PF13041">
    <property type="entry name" value="PPR_2"/>
    <property type="match status" value="1"/>
</dbReference>
<dbReference type="NCBIfam" id="TIGR00756">
    <property type="entry name" value="PPR"/>
    <property type="match status" value="2"/>
</dbReference>
<dbReference type="Pfam" id="PF01535">
    <property type="entry name" value="PPR"/>
    <property type="match status" value="1"/>
</dbReference>
<evidence type="ECO:0000256" key="2">
    <source>
        <dbReference type="ARBA" id="ARBA00022737"/>
    </source>
</evidence>
<dbReference type="InterPro" id="IPR011990">
    <property type="entry name" value="TPR-like_helical_dom_sf"/>
</dbReference>
<dbReference type="PANTHER" id="PTHR47941">
    <property type="entry name" value="PENTATRICOPEPTIDE REPEAT-CONTAINING PROTEIN 3, MITOCHONDRIAL"/>
    <property type="match status" value="1"/>
</dbReference>
<protein>
    <recommendedName>
        <fullName evidence="6">Pentatricopeptide repeat-containing protein</fullName>
    </recommendedName>
</protein>
<keyword evidence="2" id="KW-0677">Repeat</keyword>
<evidence type="ECO:0000256" key="3">
    <source>
        <dbReference type="PROSITE-ProRule" id="PRU00708"/>
    </source>
</evidence>
<feature type="repeat" description="PPR" evidence="3">
    <location>
        <begin position="1"/>
        <end position="28"/>
    </location>
</feature>
<evidence type="ECO:0000256" key="1">
    <source>
        <dbReference type="ARBA" id="ARBA00007626"/>
    </source>
</evidence>
<dbReference type="Proteomes" id="UP001164929">
    <property type="component" value="Chromosome 5"/>
</dbReference>
<evidence type="ECO:0000313" key="4">
    <source>
        <dbReference type="EMBL" id="KAJ6996172.1"/>
    </source>
</evidence>
<reference evidence="4" key="1">
    <citation type="journal article" date="2023" name="Mol. Ecol. Resour.">
        <title>Chromosome-level genome assembly of a triploid poplar Populus alba 'Berolinensis'.</title>
        <authorList>
            <person name="Chen S."/>
            <person name="Yu Y."/>
            <person name="Wang X."/>
            <person name="Wang S."/>
            <person name="Zhang T."/>
            <person name="Zhou Y."/>
            <person name="He R."/>
            <person name="Meng N."/>
            <person name="Wang Y."/>
            <person name="Liu W."/>
            <person name="Liu Z."/>
            <person name="Liu J."/>
            <person name="Guo Q."/>
            <person name="Huang H."/>
            <person name="Sederoff R.R."/>
            <person name="Wang G."/>
            <person name="Qu G."/>
            <person name="Chen S."/>
        </authorList>
    </citation>
    <scope>NUCLEOTIDE SEQUENCE</scope>
    <source>
        <strain evidence="4">SC-2020</strain>
    </source>
</reference>
<comment type="caution">
    <text evidence="4">The sequence shown here is derived from an EMBL/GenBank/DDBJ whole genome shotgun (WGS) entry which is preliminary data.</text>
</comment>
<dbReference type="InterPro" id="IPR002885">
    <property type="entry name" value="PPR_rpt"/>
</dbReference>
<evidence type="ECO:0008006" key="6">
    <source>
        <dbReference type="Google" id="ProtNLM"/>
    </source>
</evidence>
<gene>
    <name evidence="4" type="ORF">NC653_012922</name>
</gene>
<dbReference type="Gene3D" id="1.25.40.10">
    <property type="entry name" value="Tetratricopeptide repeat domain"/>
    <property type="match status" value="1"/>
</dbReference>
<proteinExistence type="inferred from homology"/>
<sequence>MIKGLPEEGLSDEAYELFRKMEDDGLLPDSSSCNVIIQGFLQNRDSSTAIRLIHEMVSKRFSADLSTFQMLLDLESHDEIISRFIVGALKEFHGWLGACTSKNIR</sequence>
<name>A0AAD6QTJ0_9ROSI</name>
<accession>A0AAD6QTJ0</accession>
<comment type="similarity">
    <text evidence="1">Belongs to the PPR family. P subfamily.</text>
</comment>
<dbReference type="PROSITE" id="PS51375">
    <property type="entry name" value="PPR"/>
    <property type="match status" value="2"/>
</dbReference>